<organism evidence="5 6">
    <name type="scientific">Microbacterium rhizomatis</name>
    <dbReference type="NCBI Taxonomy" id="1631477"/>
    <lineage>
        <taxon>Bacteria</taxon>
        <taxon>Bacillati</taxon>
        <taxon>Actinomycetota</taxon>
        <taxon>Actinomycetes</taxon>
        <taxon>Micrococcales</taxon>
        <taxon>Microbacteriaceae</taxon>
        <taxon>Microbacterium</taxon>
    </lineage>
</organism>
<keyword evidence="6" id="KW-1185">Reference proteome</keyword>
<evidence type="ECO:0000259" key="4">
    <source>
        <dbReference type="PROSITE" id="PS50995"/>
    </source>
</evidence>
<dbReference type="InterPro" id="IPR036390">
    <property type="entry name" value="WH_DNA-bd_sf"/>
</dbReference>
<dbReference type="InterPro" id="IPR023187">
    <property type="entry name" value="Tscrpt_reg_MarR-type_CS"/>
</dbReference>
<dbReference type="AlphaFoldDB" id="A0A5J5J3V5"/>
<dbReference type="Pfam" id="PF12802">
    <property type="entry name" value="MarR_2"/>
    <property type="match status" value="1"/>
</dbReference>
<keyword evidence="1" id="KW-0805">Transcription regulation</keyword>
<protein>
    <submittedName>
        <fullName evidence="5">MarR family transcriptional regulator</fullName>
    </submittedName>
</protein>
<sequence length="178" mass="19653">MAPRAPLPVDPIAEAKRQWVAHGWTDAATGMTAVTSIIRAQQLLLGRIESTLKPFALSFARYEMLRLLAFTREGRMPMASAIARLQVHPTSVTNTVDRLVRDGLIAREPHPDDGRAAMLVLTQEGRELVERATETLNADVFVEPGLDRADTDELVRIIARLRKAAGDFADPRPLPDPL</sequence>
<evidence type="ECO:0000313" key="5">
    <source>
        <dbReference type="EMBL" id="KAA9108229.1"/>
    </source>
</evidence>
<keyword evidence="2" id="KW-0238">DNA-binding</keyword>
<dbReference type="InterPro" id="IPR039422">
    <property type="entry name" value="MarR/SlyA-like"/>
</dbReference>
<dbReference type="SMART" id="SM00347">
    <property type="entry name" value="HTH_MARR"/>
    <property type="match status" value="1"/>
</dbReference>
<evidence type="ECO:0000256" key="2">
    <source>
        <dbReference type="ARBA" id="ARBA00023125"/>
    </source>
</evidence>
<dbReference type="EMBL" id="VYSA01000002">
    <property type="protein sequence ID" value="KAA9108229.1"/>
    <property type="molecule type" value="Genomic_DNA"/>
</dbReference>
<proteinExistence type="predicted"/>
<dbReference type="Proteomes" id="UP000325827">
    <property type="component" value="Unassembled WGS sequence"/>
</dbReference>
<gene>
    <name evidence="5" type="ORF">F6B43_12590</name>
</gene>
<dbReference type="PROSITE" id="PS01117">
    <property type="entry name" value="HTH_MARR_1"/>
    <property type="match status" value="1"/>
</dbReference>
<dbReference type="PANTHER" id="PTHR33164:SF101">
    <property type="entry name" value="TRANSCRIPTIONAL REPRESSOR MPRA"/>
    <property type="match status" value="1"/>
</dbReference>
<accession>A0A5J5J3V5</accession>
<keyword evidence="3" id="KW-0804">Transcription</keyword>
<dbReference type="Gene3D" id="1.10.10.10">
    <property type="entry name" value="Winged helix-like DNA-binding domain superfamily/Winged helix DNA-binding domain"/>
    <property type="match status" value="1"/>
</dbReference>
<dbReference type="RefSeq" id="WP_150449261.1">
    <property type="nucleotide sequence ID" value="NZ_VYSA01000002.1"/>
</dbReference>
<reference evidence="6" key="1">
    <citation type="submission" date="2019-09" db="EMBL/GenBank/DDBJ databases">
        <title>Mumia zhuanghuii sp. nov. isolated from the intestinal contents of plateau pika (Ochotona curzoniae) in the Qinghai-Tibet plateau of China.</title>
        <authorList>
            <person name="Tian Z."/>
        </authorList>
    </citation>
    <scope>NUCLEOTIDE SEQUENCE [LARGE SCALE GENOMIC DNA]</scope>
    <source>
        <strain evidence="6">JCM 30598</strain>
    </source>
</reference>
<dbReference type="OrthoDB" id="3296622at2"/>
<dbReference type="SUPFAM" id="SSF46785">
    <property type="entry name" value="Winged helix' DNA-binding domain"/>
    <property type="match status" value="1"/>
</dbReference>
<feature type="domain" description="HTH marR-type" evidence="4">
    <location>
        <begin position="30"/>
        <end position="163"/>
    </location>
</feature>
<dbReference type="GO" id="GO:0003700">
    <property type="term" value="F:DNA-binding transcription factor activity"/>
    <property type="evidence" value="ECO:0007669"/>
    <property type="project" value="InterPro"/>
</dbReference>
<evidence type="ECO:0000256" key="1">
    <source>
        <dbReference type="ARBA" id="ARBA00023015"/>
    </source>
</evidence>
<comment type="caution">
    <text evidence="5">The sequence shown here is derived from an EMBL/GenBank/DDBJ whole genome shotgun (WGS) entry which is preliminary data.</text>
</comment>
<evidence type="ECO:0000313" key="6">
    <source>
        <dbReference type="Proteomes" id="UP000325827"/>
    </source>
</evidence>
<dbReference type="PROSITE" id="PS50995">
    <property type="entry name" value="HTH_MARR_2"/>
    <property type="match status" value="1"/>
</dbReference>
<dbReference type="GO" id="GO:0006950">
    <property type="term" value="P:response to stress"/>
    <property type="evidence" value="ECO:0007669"/>
    <property type="project" value="TreeGrafter"/>
</dbReference>
<dbReference type="PANTHER" id="PTHR33164">
    <property type="entry name" value="TRANSCRIPTIONAL REGULATOR, MARR FAMILY"/>
    <property type="match status" value="1"/>
</dbReference>
<dbReference type="InterPro" id="IPR000835">
    <property type="entry name" value="HTH_MarR-typ"/>
</dbReference>
<evidence type="ECO:0000256" key="3">
    <source>
        <dbReference type="ARBA" id="ARBA00023163"/>
    </source>
</evidence>
<dbReference type="InterPro" id="IPR036388">
    <property type="entry name" value="WH-like_DNA-bd_sf"/>
</dbReference>
<dbReference type="GO" id="GO:0003677">
    <property type="term" value="F:DNA binding"/>
    <property type="evidence" value="ECO:0007669"/>
    <property type="project" value="UniProtKB-KW"/>
</dbReference>
<name>A0A5J5J3V5_9MICO</name>